<name>V6LSP5_9EUKA</name>
<evidence type="ECO:0000313" key="2">
    <source>
        <dbReference type="EMBL" id="EST43809.1"/>
    </source>
</evidence>
<dbReference type="VEuPathDB" id="GiardiaDB:SS50377_20517"/>
<keyword evidence="4" id="KW-1185">Reference proteome</keyword>
<reference evidence="3" key="2">
    <citation type="submission" date="2020-12" db="EMBL/GenBank/DDBJ databases">
        <title>New Spironucleus salmonicida genome in near-complete chromosomes.</title>
        <authorList>
            <person name="Xu F."/>
            <person name="Kurt Z."/>
            <person name="Jimenez-Gonzalez A."/>
            <person name="Astvaldsson A."/>
            <person name="Andersson J.O."/>
            <person name="Svard S.G."/>
        </authorList>
    </citation>
    <scope>NUCLEOTIDE SEQUENCE</scope>
    <source>
        <strain evidence="3">ATCC 50377</strain>
    </source>
</reference>
<sequence length="171" mass="19565">MENSNPQPDYDDILNNYPFEQVQGHFIPYFDILLNPNINNDNAQYQQIRAQVLADLVIYFTELYEEQQICQISSLSCSVIKGEQQHDAQVNQELVEIRLRNALLETIVKEVDKDTFDAGVIKATLSGKIQPGKSCTDAVVDLVLENRCLESENEKLRQMVNQLQLQLHKGI</sequence>
<evidence type="ECO:0000256" key="1">
    <source>
        <dbReference type="SAM" id="Coils"/>
    </source>
</evidence>
<evidence type="ECO:0000313" key="4">
    <source>
        <dbReference type="Proteomes" id="UP000018208"/>
    </source>
</evidence>
<proteinExistence type="predicted"/>
<dbReference type="AlphaFoldDB" id="V6LSP5"/>
<dbReference type="EMBL" id="AUWU02000001">
    <property type="protein sequence ID" value="KAH0577166.1"/>
    <property type="molecule type" value="Genomic_DNA"/>
</dbReference>
<organism evidence="2">
    <name type="scientific">Spironucleus salmonicida</name>
    <dbReference type="NCBI Taxonomy" id="348837"/>
    <lineage>
        <taxon>Eukaryota</taxon>
        <taxon>Metamonada</taxon>
        <taxon>Diplomonadida</taxon>
        <taxon>Hexamitidae</taxon>
        <taxon>Hexamitinae</taxon>
        <taxon>Spironucleus</taxon>
    </lineage>
</organism>
<protein>
    <submittedName>
        <fullName evidence="2">Uncharacterized protein</fullName>
    </submittedName>
</protein>
<evidence type="ECO:0000313" key="3">
    <source>
        <dbReference type="EMBL" id="KAH0577166.1"/>
    </source>
</evidence>
<reference evidence="2 3" key="1">
    <citation type="journal article" date="2014" name="PLoS Genet.">
        <title>The Genome of Spironucleus salmonicida Highlights a Fish Pathogen Adapted to Fluctuating Environments.</title>
        <authorList>
            <person name="Xu F."/>
            <person name="Jerlstrom-Hultqvist J."/>
            <person name="Einarsson E."/>
            <person name="Astvaldsson A."/>
            <person name="Svard S.G."/>
            <person name="Andersson J.O."/>
        </authorList>
    </citation>
    <scope>NUCLEOTIDE SEQUENCE</scope>
    <source>
        <strain evidence="3">ATCC 50377</strain>
    </source>
</reference>
<accession>V6LSP5</accession>
<feature type="coiled-coil region" evidence="1">
    <location>
        <begin position="139"/>
        <end position="166"/>
    </location>
</feature>
<dbReference type="EMBL" id="KI546133">
    <property type="protein sequence ID" value="EST43809.1"/>
    <property type="molecule type" value="Genomic_DNA"/>
</dbReference>
<dbReference type="Proteomes" id="UP000018208">
    <property type="component" value="Unassembled WGS sequence"/>
</dbReference>
<gene>
    <name evidence="2" type="ORF">SS50377_16429</name>
    <name evidence="3" type="ORF">SS50377_20517</name>
</gene>
<keyword evidence="1" id="KW-0175">Coiled coil</keyword>